<protein>
    <submittedName>
        <fullName evidence="2">Uncharacterized protein</fullName>
    </submittedName>
</protein>
<evidence type="ECO:0000256" key="1">
    <source>
        <dbReference type="SAM" id="MobiDB-lite"/>
    </source>
</evidence>
<organism evidence="2 3">
    <name type="scientific">Streptomyces longisporus</name>
    <dbReference type="NCBI Taxonomy" id="1948"/>
    <lineage>
        <taxon>Bacteria</taxon>
        <taxon>Bacillati</taxon>
        <taxon>Actinomycetota</taxon>
        <taxon>Actinomycetes</taxon>
        <taxon>Kitasatosporales</taxon>
        <taxon>Streptomycetaceae</taxon>
        <taxon>Streptomyces</taxon>
    </lineage>
</organism>
<reference evidence="2 3" key="1">
    <citation type="journal article" date="2019" name="Int. J. Syst. Evol. Microbiol.">
        <title>The Global Catalogue of Microorganisms (GCM) 10K type strain sequencing project: providing services to taxonomists for standard genome sequencing and annotation.</title>
        <authorList>
            <consortium name="The Broad Institute Genomics Platform"/>
            <consortium name="The Broad Institute Genome Sequencing Center for Infectious Disease"/>
            <person name="Wu L."/>
            <person name="Ma J."/>
        </authorList>
    </citation>
    <scope>NUCLEOTIDE SEQUENCE [LARGE SCALE GENOMIC DNA]</scope>
    <source>
        <strain evidence="2 3">JCM 4395</strain>
    </source>
</reference>
<dbReference type="Proteomes" id="UP001501777">
    <property type="component" value="Unassembled WGS sequence"/>
</dbReference>
<gene>
    <name evidence="2" type="ORF">GCM10010276_84780</name>
</gene>
<accession>A0ABN3NFX7</accession>
<evidence type="ECO:0000313" key="3">
    <source>
        <dbReference type="Proteomes" id="UP001501777"/>
    </source>
</evidence>
<feature type="region of interest" description="Disordered" evidence="1">
    <location>
        <begin position="49"/>
        <end position="76"/>
    </location>
</feature>
<dbReference type="EMBL" id="BAAASG010000028">
    <property type="protein sequence ID" value="GAA2521144.1"/>
    <property type="molecule type" value="Genomic_DNA"/>
</dbReference>
<evidence type="ECO:0000313" key="2">
    <source>
        <dbReference type="EMBL" id="GAA2521144.1"/>
    </source>
</evidence>
<sequence length="76" mass="8091">MVLAFTAVRRWGAPTQGVHWVTAAGAPPGVDSVTLSEVEAMARALLRAATGETEPETEPNRWPNVELASIHGADLR</sequence>
<proteinExistence type="predicted"/>
<comment type="caution">
    <text evidence="2">The sequence shown here is derived from an EMBL/GenBank/DDBJ whole genome shotgun (WGS) entry which is preliminary data.</text>
</comment>
<keyword evidence="3" id="KW-1185">Reference proteome</keyword>
<name>A0ABN3NFX7_STRLO</name>